<evidence type="ECO:0000256" key="3">
    <source>
        <dbReference type="ARBA" id="ARBA00023163"/>
    </source>
</evidence>
<dbReference type="AlphaFoldDB" id="A0A402CW64"/>
<dbReference type="KEGG" id="ccot:CCAX7_61140"/>
<dbReference type="Proteomes" id="UP000287394">
    <property type="component" value="Chromosome"/>
</dbReference>
<dbReference type="RefSeq" id="WP_119321613.1">
    <property type="nucleotide sequence ID" value="NZ_AP025739.1"/>
</dbReference>
<accession>A0A402CW64</accession>
<dbReference type="GO" id="GO:0003700">
    <property type="term" value="F:DNA-binding transcription factor activity"/>
    <property type="evidence" value="ECO:0007669"/>
    <property type="project" value="InterPro"/>
</dbReference>
<dbReference type="SMART" id="SM00418">
    <property type="entry name" value="HTH_ARSR"/>
    <property type="match status" value="1"/>
</dbReference>
<reference evidence="4 5" key="1">
    <citation type="journal article" date="2019" name="Int. J. Syst. Evol. Microbiol.">
        <title>Capsulimonas corticalis gen. nov., sp. nov., an aerobic capsulated bacterium, of a novel bacterial order, Capsulimonadales ord. nov., of the class Armatimonadia of the phylum Armatimonadetes.</title>
        <authorList>
            <person name="Li J."/>
            <person name="Kudo C."/>
            <person name="Tonouchi A."/>
        </authorList>
    </citation>
    <scope>NUCLEOTIDE SEQUENCE [LARGE SCALE GENOMIC DNA]</scope>
    <source>
        <strain evidence="4 5">AX-7</strain>
    </source>
</reference>
<dbReference type="InterPro" id="IPR001845">
    <property type="entry name" value="HTH_ArsR_DNA-bd_dom"/>
</dbReference>
<dbReference type="PANTHER" id="PTHR33154">
    <property type="entry name" value="TRANSCRIPTIONAL REGULATOR, ARSR FAMILY"/>
    <property type="match status" value="1"/>
</dbReference>
<keyword evidence="1" id="KW-0805">Transcription regulation</keyword>
<dbReference type="Gene3D" id="1.10.10.10">
    <property type="entry name" value="Winged helix-like DNA-binding domain superfamily/Winged helix DNA-binding domain"/>
    <property type="match status" value="1"/>
</dbReference>
<dbReference type="InterPro" id="IPR051081">
    <property type="entry name" value="HTH_MetalResp_TranReg"/>
</dbReference>
<name>A0A402CW64_9BACT</name>
<dbReference type="SUPFAM" id="SSF46785">
    <property type="entry name" value="Winged helix' DNA-binding domain"/>
    <property type="match status" value="1"/>
</dbReference>
<dbReference type="NCBIfam" id="NF033788">
    <property type="entry name" value="HTH_metalloreg"/>
    <property type="match status" value="1"/>
</dbReference>
<dbReference type="InterPro" id="IPR036390">
    <property type="entry name" value="WH_DNA-bd_sf"/>
</dbReference>
<dbReference type="InterPro" id="IPR011991">
    <property type="entry name" value="ArsR-like_HTH"/>
</dbReference>
<dbReference type="PROSITE" id="PS50987">
    <property type="entry name" value="HTH_ARSR_2"/>
    <property type="match status" value="1"/>
</dbReference>
<dbReference type="EMBL" id="AP025739">
    <property type="protein sequence ID" value="BDI34063.1"/>
    <property type="molecule type" value="Genomic_DNA"/>
</dbReference>
<dbReference type="PANTHER" id="PTHR33154:SF33">
    <property type="entry name" value="TRANSCRIPTIONAL REPRESSOR SDPR"/>
    <property type="match status" value="1"/>
</dbReference>
<evidence type="ECO:0000313" key="4">
    <source>
        <dbReference type="EMBL" id="BDI34063.1"/>
    </source>
</evidence>
<evidence type="ECO:0000256" key="2">
    <source>
        <dbReference type="ARBA" id="ARBA00023125"/>
    </source>
</evidence>
<evidence type="ECO:0000256" key="1">
    <source>
        <dbReference type="ARBA" id="ARBA00023015"/>
    </source>
</evidence>
<sequence>MKSATRQRAAQQFGALSHPKRLKIVELLCVGEKSVNEIAREINFSQSGTSQHLAILTHAGLLVLEAHGATRVYRVRGPRVGQILALMEEFCETHELYGVSEEKTHGEWTDAPDGESAGLSLGNGLDSI</sequence>
<dbReference type="GO" id="GO:0003677">
    <property type="term" value="F:DNA binding"/>
    <property type="evidence" value="ECO:0007669"/>
    <property type="project" value="UniProtKB-KW"/>
</dbReference>
<dbReference type="Pfam" id="PF01022">
    <property type="entry name" value="HTH_5"/>
    <property type="match status" value="1"/>
</dbReference>
<organism evidence="4 5">
    <name type="scientific">Capsulimonas corticalis</name>
    <dbReference type="NCBI Taxonomy" id="2219043"/>
    <lineage>
        <taxon>Bacteria</taxon>
        <taxon>Bacillati</taxon>
        <taxon>Armatimonadota</taxon>
        <taxon>Armatimonadia</taxon>
        <taxon>Capsulimonadales</taxon>
        <taxon>Capsulimonadaceae</taxon>
        <taxon>Capsulimonas</taxon>
    </lineage>
</organism>
<dbReference type="PRINTS" id="PR00778">
    <property type="entry name" value="HTHARSR"/>
</dbReference>
<dbReference type="CDD" id="cd00090">
    <property type="entry name" value="HTH_ARSR"/>
    <property type="match status" value="1"/>
</dbReference>
<dbReference type="FunCoup" id="A0A402CW64">
    <property type="interactions" value="221"/>
</dbReference>
<proteinExistence type="predicted"/>
<keyword evidence="5" id="KW-1185">Reference proteome</keyword>
<keyword evidence="3" id="KW-0804">Transcription</keyword>
<dbReference type="OrthoDB" id="9800049at2"/>
<dbReference type="InterPro" id="IPR036388">
    <property type="entry name" value="WH-like_DNA-bd_sf"/>
</dbReference>
<keyword evidence="2" id="KW-0238">DNA-binding</keyword>
<protein>
    <submittedName>
        <fullName evidence="4">Uncharacterized protein</fullName>
    </submittedName>
</protein>
<evidence type="ECO:0000313" key="5">
    <source>
        <dbReference type="Proteomes" id="UP000287394"/>
    </source>
</evidence>
<gene>
    <name evidence="4" type="ORF">CCAX7_61140</name>
</gene>